<dbReference type="Gene3D" id="2.30.39.10">
    <property type="entry name" value="Alpha-1-antitrypsin, domain 1"/>
    <property type="match status" value="1"/>
</dbReference>
<feature type="transmembrane region" description="Helical" evidence="13">
    <location>
        <begin position="621"/>
        <end position="638"/>
    </location>
</feature>
<dbReference type="InterPro" id="IPR042185">
    <property type="entry name" value="Serpin_sf_2"/>
</dbReference>
<comment type="caution">
    <text evidence="16">The sequence shown here is derived from an EMBL/GenBank/DDBJ whole genome shotgun (WGS) entry which is preliminary data.</text>
</comment>
<protein>
    <submittedName>
        <fullName evidence="16">Glutamate receptor delta-2 subunit</fullName>
    </submittedName>
</protein>
<evidence type="ECO:0000256" key="2">
    <source>
        <dbReference type="ARBA" id="ARBA00008685"/>
    </source>
</evidence>
<keyword evidence="7 13" id="KW-1133">Transmembrane helix</keyword>
<sequence length="1552" mass="172512">MTSFLFFLLWSITSVLYTDGSDILPLSRLRNATMAAVVVDKGFFSGKNEDYRRARTMILDSIHEIAKKEIRVGYIVVHALQDTNIDLREDYMVLLSIATCDKTWHLHELARQSGIIHLAITGEQLILIVTSDRSCPRIPISHGISIPLIVPGEELPQMFLDLRTANALSWKNVVILHDDSFEKEKISDIVQAVTNDLSNMMSNVASRSIFSFKCFASEWVRRQHIKDILKSFHIQRLGNCFLVIVTVDTITDVMEVAKSLKMVHPGSQWLYVLTDAGSRNSTNVTYLADLLPEGGNVALIYNITKSDGTCNIDLLCHVNDFVRYFASAIKNSSQINNELYENITDTERDIFRLTKSQISSYILKNINAKFSGKSNISNKKCGNCLFWKISSAITWGNYFLHGRKAANLIESSTWSPRRGVNLSDVIFPHIAYGFRGISLPIVTFHNPPWQMVNVMKNGEVNYGGLVFDVLKYLSKKLNFTYAVFVPKITNNTKAVRGSTRVLKVGERPYGTLTSATRKLPEEVLELVRTKKVLLAACAYTVSDFEKSAINFTIPIFVQTYSFLTSRPTQLSRALLFTSPFTKETWACLAAAIIIMGPILYLVHKYSPSSTKMSGLNSSWQCVWYVYGALLQQGGMYLPKSDSARILVGTWWLIVTVLVATYSGSLIAFLTFPKIDDPILTVDDLLAHKDKLTWGFPNGSFLEEYLQSSENEQYRLLLSRSERHNDTEEADIIRRVKDGKHVFIDWRSSLRFLMRKDLLSSGICHFSLSTEEFMDEPIAMVVPNNSPYLPIINSELYRMYESGLINKWISEKMPTKDKCWVGANSNEIVDKRKVNVADMQGIFFVLFMVLFGIAHSYQETDFDGWYQPVARRPVDVVTDIVNDLGVRILQQYSNLGNVAFSPIGVAFVLAALYEGSAGGGSHQIAEALALPHDRDITRIGFRDIHRRLRTYLNADGFLGGLTLNRENTKLRPEYEDILRFYGFNLSDVDEKESNDTTTMSAGATEVTNAPITELEDSTKPPTTIIDTTLSSGSSTIPESMELPVTSISISSMTETVGTTISEGMISDRLTQVSNITTTISSASEANTFTTIVTGGNLNNVSQNSTLSMQLPAVTMPFETMQSTIDQTVGATSTITPNAPDTTTVMMTDSQTTVNTPISNLQDTGNTMIPTSTLSVTTIIASVTPSNMQASSIDSTGQIEAMTLPIDTSSVETNITTTTSVSVTASAGNNLEVGPPAEESTVSTDQPTSGPNTMLGIVDLGSTNPINEGGQATTTAPASIENASGNQLRKRSTRNSRGYFSSYPDEGIWMQDLGIWKAYPTVNNEASVRDSTEISFLVNGCDVSSVMASRYVAVLPFAYFPSLQAVAVEFPLDDPRYNILLLMPTDRTDTHRLAKDLGRKSLRWLRKQLQPAWVRATIPSFMLRGFVTLTSFLQRLGITDVFEPRVADLSPMTPDLGVYARDIQQSIGVNIRNYMKPDRTHSRESTNIESPIPIVPSRRDSYRFLLHSGNGLFERAGPVPFTVVHPFLYFIIDTETSITLIAGRVDDPLNSRII</sequence>
<name>A0ABD2AIM8_VESSQ</name>
<dbReference type="Gene3D" id="3.30.497.10">
    <property type="entry name" value="Antithrombin, subunit I, domain 2"/>
    <property type="match status" value="1"/>
</dbReference>
<dbReference type="Gene3D" id="3.40.190.10">
    <property type="entry name" value="Periplasmic binding protein-like II"/>
    <property type="match status" value="1"/>
</dbReference>
<dbReference type="Pfam" id="PF00079">
    <property type="entry name" value="Serpin"/>
    <property type="match status" value="2"/>
</dbReference>
<comment type="similarity">
    <text evidence="11">Belongs to the serpin family.</text>
</comment>
<keyword evidence="14" id="KW-0732">Signal</keyword>
<evidence type="ECO:0000313" key="16">
    <source>
        <dbReference type="EMBL" id="KAL2720157.1"/>
    </source>
</evidence>
<comment type="subcellular location">
    <subcellularLocation>
        <location evidence="1">Cell membrane</location>
        <topology evidence="1">Multi-pass membrane protein</topology>
    </subcellularLocation>
</comment>
<feature type="compositionally biased region" description="Polar residues" evidence="12">
    <location>
        <begin position="1262"/>
        <end position="1285"/>
    </location>
</feature>
<feature type="transmembrane region" description="Helical" evidence="13">
    <location>
        <begin position="650"/>
        <end position="671"/>
    </location>
</feature>
<feature type="signal peptide" evidence="14">
    <location>
        <begin position="1"/>
        <end position="20"/>
    </location>
</feature>
<keyword evidence="9 16" id="KW-0675">Receptor</keyword>
<dbReference type="Proteomes" id="UP001607302">
    <property type="component" value="Unassembled WGS sequence"/>
</dbReference>
<evidence type="ECO:0000313" key="17">
    <source>
        <dbReference type="Proteomes" id="UP001607302"/>
    </source>
</evidence>
<keyword evidence="4" id="KW-0646">Protease inhibitor</keyword>
<feature type="transmembrane region" description="Helical" evidence="13">
    <location>
        <begin position="840"/>
        <end position="856"/>
    </location>
</feature>
<evidence type="ECO:0000256" key="6">
    <source>
        <dbReference type="ARBA" id="ARBA00022900"/>
    </source>
</evidence>
<organism evidence="16 17">
    <name type="scientific">Vespula squamosa</name>
    <name type="common">Southern yellow jacket</name>
    <name type="synonym">Wasp</name>
    <dbReference type="NCBI Taxonomy" id="30214"/>
    <lineage>
        <taxon>Eukaryota</taxon>
        <taxon>Metazoa</taxon>
        <taxon>Ecdysozoa</taxon>
        <taxon>Arthropoda</taxon>
        <taxon>Hexapoda</taxon>
        <taxon>Insecta</taxon>
        <taxon>Pterygota</taxon>
        <taxon>Neoptera</taxon>
        <taxon>Endopterygota</taxon>
        <taxon>Hymenoptera</taxon>
        <taxon>Apocrita</taxon>
        <taxon>Aculeata</taxon>
        <taxon>Vespoidea</taxon>
        <taxon>Vespidae</taxon>
        <taxon>Vespinae</taxon>
        <taxon>Vespula</taxon>
    </lineage>
</organism>
<dbReference type="GO" id="GO:0005886">
    <property type="term" value="C:plasma membrane"/>
    <property type="evidence" value="ECO:0007669"/>
    <property type="project" value="UniProtKB-SubCell"/>
</dbReference>
<dbReference type="EMBL" id="JAUDFV010000147">
    <property type="protein sequence ID" value="KAL2720157.1"/>
    <property type="molecule type" value="Genomic_DNA"/>
</dbReference>
<feature type="domain" description="Serpin" evidence="15">
    <location>
        <begin position="886"/>
        <end position="1546"/>
    </location>
</feature>
<dbReference type="InterPro" id="IPR001320">
    <property type="entry name" value="Iontro_rcpt_C"/>
</dbReference>
<dbReference type="InterPro" id="IPR052192">
    <property type="entry name" value="Insect_Ionotropic_Sensory_Rcpt"/>
</dbReference>
<dbReference type="Pfam" id="PF00060">
    <property type="entry name" value="Lig_chan"/>
    <property type="match status" value="1"/>
</dbReference>
<dbReference type="PANTHER" id="PTHR42643">
    <property type="entry name" value="IONOTROPIC RECEPTOR 20A-RELATED"/>
    <property type="match status" value="1"/>
</dbReference>
<accession>A0ABD2AIM8</accession>
<dbReference type="InterPro" id="IPR023796">
    <property type="entry name" value="Serpin_dom"/>
</dbReference>
<evidence type="ECO:0000256" key="12">
    <source>
        <dbReference type="SAM" id="MobiDB-lite"/>
    </source>
</evidence>
<dbReference type="InterPro" id="IPR036186">
    <property type="entry name" value="Serpin_sf"/>
</dbReference>
<keyword evidence="3" id="KW-1003">Cell membrane</keyword>
<evidence type="ECO:0000256" key="8">
    <source>
        <dbReference type="ARBA" id="ARBA00023136"/>
    </source>
</evidence>
<proteinExistence type="inferred from homology"/>
<keyword evidence="6" id="KW-0722">Serine protease inhibitor</keyword>
<gene>
    <name evidence="16" type="ORF">V1478_010423</name>
</gene>
<dbReference type="GO" id="GO:0004867">
    <property type="term" value="F:serine-type endopeptidase inhibitor activity"/>
    <property type="evidence" value="ECO:0007669"/>
    <property type="project" value="UniProtKB-KW"/>
</dbReference>
<evidence type="ECO:0000256" key="1">
    <source>
        <dbReference type="ARBA" id="ARBA00004651"/>
    </source>
</evidence>
<evidence type="ECO:0000256" key="7">
    <source>
        <dbReference type="ARBA" id="ARBA00022989"/>
    </source>
</evidence>
<evidence type="ECO:0000256" key="3">
    <source>
        <dbReference type="ARBA" id="ARBA00022475"/>
    </source>
</evidence>
<reference evidence="16 17" key="1">
    <citation type="journal article" date="2024" name="Ann. Entomol. Soc. Am.">
        <title>Genomic analyses of the southern and eastern yellowjacket wasps (Hymenoptera: Vespidae) reveal evolutionary signatures of social life.</title>
        <authorList>
            <person name="Catto M.A."/>
            <person name="Caine P.B."/>
            <person name="Orr S.E."/>
            <person name="Hunt B.G."/>
            <person name="Goodisman M.A.D."/>
        </authorList>
    </citation>
    <scope>NUCLEOTIDE SEQUENCE [LARGE SCALE GENOMIC DNA]</scope>
    <source>
        <strain evidence="16">233</strain>
        <tissue evidence="16">Head and thorax</tissue>
    </source>
</reference>
<feature type="region of interest" description="Disordered" evidence="12">
    <location>
        <begin position="1224"/>
        <end position="1248"/>
    </location>
</feature>
<dbReference type="InterPro" id="IPR042178">
    <property type="entry name" value="Serpin_sf_1"/>
</dbReference>
<feature type="chain" id="PRO_5044837894" evidence="14">
    <location>
        <begin position="21"/>
        <end position="1552"/>
    </location>
</feature>
<feature type="compositionally biased region" description="Polar residues" evidence="12">
    <location>
        <begin position="1238"/>
        <end position="1248"/>
    </location>
</feature>
<dbReference type="Gene3D" id="1.10.287.70">
    <property type="match status" value="1"/>
</dbReference>
<feature type="transmembrane region" description="Helical" evidence="13">
    <location>
        <begin position="583"/>
        <end position="601"/>
    </location>
</feature>
<keyword evidence="8 13" id="KW-0472">Membrane</keyword>
<evidence type="ECO:0000256" key="4">
    <source>
        <dbReference type="ARBA" id="ARBA00022690"/>
    </source>
</evidence>
<evidence type="ECO:0000259" key="15">
    <source>
        <dbReference type="SMART" id="SM00093"/>
    </source>
</evidence>
<comment type="similarity">
    <text evidence="2">Belongs to the glutamate-gated ion channel (TC 1.A.10.1) family.</text>
</comment>
<keyword evidence="10" id="KW-0325">Glycoprotein</keyword>
<dbReference type="SMART" id="SM00093">
    <property type="entry name" value="SERPIN"/>
    <property type="match status" value="1"/>
</dbReference>
<evidence type="ECO:0000256" key="9">
    <source>
        <dbReference type="ARBA" id="ARBA00023170"/>
    </source>
</evidence>
<evidence type="ECO:0000256" key="5">
    <source>
        <dbReference type="ARBA" id="ARBA00022692"/>
    </source>
</evidence>
<dbReference type="FunFam" id="1.10.287.70:FF:000143">
    <property type="entry name" value="Probable glutamate receptor"/>
    <property type="match status" value="1"/>
</dbReference>
<keyword evidence="5 13" id="KW-0812">Transmembrane</keyword>
<dbReference type="SUPFAM" id="SSF56574">
    <property type="entry name" value="Serpins"/>
    <property type="match status" value="2"/>
</dbReference>
<keyword evidence="17" id="KW-1185">Reference proteome</keyword>
<evidence type="ECO:0000256" key="14">
    <source>
        <dbReference type="SAM" id="SignalP"/>
    </source>
</evidence>
<dbReference type="GO" id="GO:0050906">
    <property type="term" value="P:detection of stimulus involved in sensory perception"/>
    <property type="evidence" value="ECO:0007669"/>
    <property type="project" value="UniProtKB-ARBA"/>
</dbReference>
<dbReference type="SUPFAM" id="SSF53850">
    <property type="entry name" value="Periplasmic binding protein-like II"/>
    <property type="match status" value="1"/>
</dbReference>
<evidence type="ECO:0000256" key="10">
    <source>
        <dbReference type="ARBA" id="ARBA00023180"/>
    </source>
</evidence>
<evidence type="ECO:0000256" key="13">
    <source>
        <dbReference type="SAM" id="Phobius"/>
    </source>
</evidence>
<evidence type="ECO:0000256" key="11">
    <source>
        <dbReference type="RuleBase" id="RU000411"/>
    </source>
</evidence>
<dbReference type="PANTHER" id="PTHR42643:SF24">
    <property type="entry name" value="IONOTROPIC RECEPTOR 60A"/>
    <property type="match status" value="1"/>
</dbReference>
<feature type="region of interest" description="Disordered" evidence="12">
    <location>
        <begin position="1262"/>
        <end position="1294"/>
    </location>
</feature>